<name>C1NAI5_MICPC</name>
<evidence type="ECO:0000313" key="3">
    <source>
        <dbReference type="Proteomes" id="UP000001876"/>
    </source>
</evidence>
<keyword evidence="3" id="KW-1185">Reference proteome</keyword>
<feature type="transmembrane region" description="Helical" evidence="1">
    <location>
        <begin position="7"/>
        <end position="27"/>
    </location>
</feature>
<dbReference type="AlphaFoldDB" id="C1NAI5"/>
<dbReference type="OrthoDB" id="542092at2759"/>
<keyword evidence="1" id="KW-0472">Membrane</keyword>
<gene>
    <name evidence="2" type="ORF">MICPUCDRAFT_54925</name>
</gene>
<dbReference type="RefSeq" id="XP_003064914.1">
    <property type="nucleotide sequence ID" value="XM_003064868.1"/>
</dbReference>
<keyword evidence="1" id="KW-1133">Transmembrane helix</keyword>
<dbReference type="STRING" id="564608.C1NAI5"/>
<dbReference type="eggNOG" id="ENOG502R8S8">
    <property type="taxonomic scope" value="Eukaryota"/>
</dbReference>
<evidence type="ECO:0000313" key="2">
    <source>
        <dbReference type="EMBL" id="EEH50894.1"/>
    </source>
</evidence>
<organism evidence="3">
    <name type="scientific">Micromonas pusilla (strain CCMP1545)</name>
    <name type="common">Picoplanktonic green alga</name>
    <dbReference type="NCBI Taxonomy" id="564608"/>
    <lineage>
        <taxon>Eukaryota</taxon>
        <taxon>Viridiplantae</taxon>
        <taxon>Chlorophyta</taxon>
        <taxon>Mamiellophyceae</taxon>
        <taxon>Mamiellales</taxon>
        <taxon>Mamiellaceae</taxon>
        <taxon>Micromonas</taxon>
    </lineage>
</organism>
<sequence length="169" mass="19151">MKTSRVACCRLLIATNAFWIWVIYVHLCKSVGGESNTANIRSRYANFARSDSSFHEIASNFGTDKVNPHHYHLAYDKHLTPIRHSRVKFLEIGLGCDMAYGAGRSAQVWKTFFSSPQAEIWQADVDVGCVQKWSNMLGDRVLVGDQGNLTTLKKWVSECRAFMILCIYP</sequence>
<dbReference type="InterPro" id="IPR029063">
    <property type="entry name" value="SAM-dependent_MTases_sf"/>
</dbReference>
<dbReference type="EMBL" id="GG663753">
    <property type="protein sequence ID" value="EEH50894.1"/>
    <property type="molecule type" value="Genomic_DNA"/>
</dbReference>
<reference evidence="2 3" key="1">
    <citation type="journal article" date="2009" name="Science">
        <title>Green evolution and dynamic adaptations revealed by genomes of the marine picoeukaryotes Micromonas.</title>
        <authorList>
            <person name="Worden A.Z."/>
            <person name="Lee J.H."/>
            <person name="Mock T."/>
            <person name="Rouze P."/>
            <person name="Simmons M.P."/>
            <person name="Aerts A.L."/>
            <person name="Allen A.E."/>
            <person name="Cuvelier M.L."/>
            <person name="Derelle E."/>
            <person name="Everett M.V."/>
            <person name="Foulon E."/>
            <person name="Grimwood J."/>
            <person name="Gundlach H."/>
            <person name="Henrissat B."/>
            <person name="Napoli C."/>
            <person name="McDonald S.M."/>
            <person name="Parker M.S."/>
            <person name="Rombauts S."/>
            <person name="Salamov A."/>
            <person name="Von Dassow P."/>
            <person name="Badger J.H."/>
            <person name="Coutinho P.M."/>
            <person name="Demir E."/>
            <person name="Dubchak I."/>
            <person name="Gentemann C."/>
            <person name="Eikrem W."/>
            <person name="Gready J.E."/>
            <person name="John U."/>
            <person name="Lanier W."/>
            <person name="Lindquist E.A."/>
            <person name="Lucas S."/>
            <person name="Mayer K.F."/>
            <person name="Moreau H."/>
            <person name="Not F."/>
            <person name="Otillar R."/>
            <person name="Panaud O."/>
            <person name="Pangilinan J."/>
            <person name="Paulsen I."/>
            <person name="Piegu B."/>
            <person name="Poliakov A."/>
            <person name="Robbens S."/>
            <person name="Schmutz J."/>
            <person name="Toulza E."/>
            <person name="Wyss T."/>
            <person name="Zelensky A."/>
            <person name="Zhou K."/>
            <person name="Armbrust E.V."/>
            <person name="Bhattacharya D."/>
            <person name="Goodenough U.W."/>
            <person name="Van de Peer Y."/>
            <person name="Grigoriev I.V."/>
        </authorList>
    </citation>
    <scope>NUCLEOTIDE SEQUENCE [LARGE SCALE GENOMIC DNA]</scope>
    <source>
        <strain evidence="2 3">CCMP1545</strain>
    </source>
</reference>
<dbReference type="KEGG" id="mpp:MICPUCDRAFT_54925"/>
<proteinExistence type="predicted"/>
<protein>
    <submittedName>
        <fullName evidence="2">Predicted protein</fullName>
    </submittedName>
</protein>
<evidence type="ECO:0000256" key="1">
    <source>
        <dbReference type="SAM" id="Phobius"/>
    </source>
</evidence>
<dbReference type="GeneID" id="9690354"/>
<accession>C1NAI5</accession>
<keyword evidence="1" id="KW-0812">Transmembrane</keyword>
<dbReference type="Proteomes" id="UP000001876">
    <property type="component" value="Unassembled WGS sequence"/>
</dbReference>
<dbReference type="Gene3D" id="3.40.50.150">
    <property type="entry name" value="Vaccinia Virus protein VP39"/>
    <property type="match status" value="1"/>
</dbReference>